<feature type="transmembrane region" description="Helical" evidence="1">
    <location>
        <begin position="20"/>
        <end position="42"/>
    </location>
</feature>
<organism evidence="3 4">
    <name type="scientific">Paraburkholderia acidisoli</name>
    <dbReference type="NCBI Taxonomy" id="2571748"/>
    <lineage>
        <taxon>Bacteria</taxon>
        <taxon>Pseudomonadati</taxon>
        <taxon>Pseudomonadota</taxon>
        <taxon>Betaproteobacteria</taxon>
        <taxon>Burkholderiales</taxon>
        <taxon>Burkholderiaceae</taxon>
        <taxon>Paraburkholderia</taxon>
    </lineage>
</organism>
<protein>
    <submittedName>
        <fullName evidence="3">DUF3592 domain-containing protein</fullName>
    </submittedName>
</protein>
<gene>
    <name evidence="3" type="ORF">FAZ98_32180</name>
</gene>
<reference evidence="3 4" key="1">
    <citation type="submission" date="2019-12" db="EMBL/GenBank/DDBJ databases">
        <title>Paraburkholderia acidiphila 7Q-K02 sp. nov and Paraburkholderia acidisoli DHF22 sp. nov., two strains isolated from forest soil.</title>
        <authorList>
            <person name="Gao Z."/>
            <person name="Qiu L."/>
        </authorList>
    </citation>
    <scope>NUCLEOTIDE SEQUENCE [LARGE SCALE GENOMIC DNA]</scope>
    <source>
        <strain evidence="3 4">DHF22</strain>
    </source>
</reference>
<dbReference type="InterPro" id="IPR021994">
    <property type="entry name" value="DUF3592"/>
</dbReference>
<keyword evidence="4" id="KW-1185">Reference proteome</keyword>
<dbReference type="EMBL" id="CP046916">
    <property type="protein sequence ID" value="QGZ66442.1"/>
    <property type="molecule type" value="Genomic_DNA"/>
</dbReference>
<evidence type="ECO:0000313" key="4">
    <source>
        <dbReference type="Proteomes" id="UP000433577"/>
    </source>
</evidence>
<feature type="transmembrane region" description="Helical" evidence="1">
    <location>
        <begin position="176"/>
        <end position="198"/>
    </location>
</feature>
<feature type="transmembrane region" description="Helical" evidence="1">
    <location>
        <begin position="127"/>
        <end position="150"/>
    </location>
</feature>
<dbReference type="Proteomes" id="UP000433577">
    <property type="component" value="Chromosome 4"/>
</dbReference>
<dbReference type="OrthoDB" id="9024003at2"/>
<dbReference type="KEGG" id="pacs:FAZ98_32180"/>
<name>A0A7Z2JI16_9BURK</name>
<dbReference type="AlphaFoldDB" id="A0A7Z2JI16"/>
<feature type="transmembrane region" description="Helical" evidence="1">
    <location>
        <begin position="284"/>
        <end position="309"/>
    </location>
</feature>
<feature type="domain" description="DUF3592" evidence="2">
    <location>
        <begin position="55"/>
        <end position="120"/>
    </location>
</feature>
<keyword evidence="1" id="KW-0812">Transmembrane</keyword>
<proteinExistence type="predicted"/>
<evidence type="ECO:0000256" key="1">
    <source>
        <dbReference type="SAM" id="Phobius"/>
    </source>
</evidence>
<evidence type="ECO:0000259" key="2">
    <source>
        <dbReference type="Pfam" id="PF12158"/>
    </source>
</evidence>
<dbReference type="RefSeq" id="WP_158957782.1">
    <property type="nucleotide sequence ID" value="NZ_CP046916.1"/>
</dbReference>
<dbReference type="Pfam" id="PF12158">
    <property type="entry name" value="DUF3592"/>
    <property type="match status" value="2"/>
</dbReference>
<evidence type="ECO:0000313" key="3">
    <source>
        <dbReference type="EMBL" id="QGZ66442.1"/>
    </source>
</evidence>
<feature type="domain" description="DUF3592" evidence="2">
    <location>
        <begin position="210"/>
        <end position="280"/>
    </location>
</feature>
<keyword evidence="1" id="KW-1133">Transmembrane helix</keyword>
<keyword evidence="1" id="KW-0472">Membrane</keyword>
<accession>A0A7Z2JI16</accession>
<sequence>MREDTLATEHAVNAHSRASILNAAVVMLTLGVVLLAIAAVWAGTSWSSMRAMTPTQATVVRFLNESGDLRSFHPVFSFVPESGARVEVEGHTGSTPPAYELGEKVTLYYHPAHPSQDYVVDNFSERWFPVSITAALGLVFAGIGAIARVYPRDRGGARKAPRSVAQKRRAIHRRNVLICFAPIAIGAIALVIAAALLVHELHLSSRYVRTTGTVLGLKERACAYSRKHLDSAVVQFTSANGQPVTFVQGSSSMGNTLTAGESVDVMYDPNNPLRAQLVTFGDRWGAAAILCGIGAPMVALGVWFLYGVLGFGAGKKKR</sequence>